<evidence type="ECO:0000313" key="2">
    <source>
        <dbReference type="Proteomes" id="UP000265520"/>
    </source>
</evidence>
<dbReference type="Gene3D" id="3.80.10.10">
    <property type="entry name" value="Ribonuclease Inhibitor"/>
    <property type="match status" value="1"/>
</dbReference>
<dbReference type="InterPro" id="IPR032675">
    <property type="entry name" value="LRR_dom_sf"/>
</dbReference>
<proteinExistence type="predicted"/>
<name>A0A392MU58_9FABA</name>
<organism evidence="1 2">
    <name type="scientific">Trifolium medium</name>
    <dbReference type="NCBI Taxonomy" id="97028"/>
    <lineage>
        <taxon>Eukaryota</taxon>
        <taxon>Viridiplantae</taxon>
        <taxon>Streptophyta</taxon>
        <taxon>Embryophyta</taxon>
        <taxon>Tracheophyta</taxon>
        <taxon>Spermatophyta</taxon>
        <taxon>Magnoliopsida</taxon>
        <taxon>eudicotyledons</taxon>
        <taxon>Gunneridae</taxon>
        <taxon>Pentapetalae</taxon>
        <taxon>rosids</taxon>
        <taxon>fabids</taxon>
        <taxon>Fabales</taxon>
        <taxon>Fabaceae</taxon>
        <taxon>Papilionoideae</taxon>
        <taxon>50 kb inversion clade</taxon>
        <taxon>NPAAA clade</taxon>
        <taxon>Hologalegina</taxon>
        <taxon>IRL clade</taxon>
        <taxon>Trifolieae</taxon>
        <taxon>Trifolium</taxon>
    </lineage>
</organism>
<dbReference type="Proteomes" id="UP000265520">
    <property type="component" value="Unassembled WGS sequence"/>
</dbReference>
<reference evidence="1 2" key="1">
    <citation type="journal article" date="2018" name="Front. Plant Sci.">
        <title>Red Clover (Trifolium pratense) and Zigzag Clover (T. medium) - A Picture of Genomic Similarities and Differences.</title>
        <authorList>
            <person name="Dluhosova J."/>
            <person name="Istvanek J."/>
            <person name="Nedelnik J."/>
            <person name="Repkova J."/>
        </authorList>
    </citation>
    <scope>NUCLEOTIDE SEQUENCE [LARGE SCALE GENOMIC DNA]</scope>
    <source>
        <strain evidence="2">cv. 10/8</strain>
        <tissue evidence="1">Leaf</tissue>
    </source>
</reference>
<sequence length="128" mass="14748">MRLHLWDDAFVGDNLHFQVGGFPKLKEIDLTRLNKLCSVSIDKEALLGLEHFRFKNNPQFKELPQDLHNLKILQFLGLAEMPAELVDSIDPAKDGPCHWVISHIPVVQIRQIVGSKFHDYSLRRIPTQ</sequence>
<accession>A0A392MU58</accession>
<comment type="caution">
    <text evidence="1">The sequence shown here is derived from an EMBL/GenBank/DDBJ whole genome shotgun (WGS) entry which is preliminary data.</text>
</comment>
<dbReference type="SUPFAM" id="SSF52058">
    <property type="entry name" value="L domain-like"/>
    <property type="match status" value="1"/>
</dbReference>
<evidence type="ECO:0000313" key="1">
    <source>
        <dbReference type="EMBL" id="MCH91011.1"/>
    </source>
</evidence>
<feature type="non-terminal residue" evidence="1">
    <location>
        <position position="128"/>
    </location>
</feature>
<keyword evidence="2" id="KW-1185">Reference proteome</keyword>
<dbReference type="AlphaFoldDB" id="A0A392MU58"/>
<gene>
    <name evidence="1" type="ORF">A2U01_0011935</name>
</gene>
<protein>
    <submittedName>
        <fullName evidence="1">NBS-containing resistance-like protein</fullName>
    </submittedName>
</protein>
<dbReference type="EMBL" id="LXQA010019490">
    <property type="protein sequence ID" value="MCH91011.1"/>
    <property type="molecule type" value="Genomic_DNA"/>
</dbReference>